<name>E9GSG4_DAPPU</name>
<evidence type="ECO:0000256" key="1">
    <source>
        <dbReference type="SAM" id="Phobius"/>
    </source>
</evidence>
<evidence type="ECO:0000313" key="3">
    <source>
        <dbReference type="Proteomes" id="UP000000305"/>
    </source>
</evidence>
<dbReference type="AlphaFoldDB" id="E9GSG4"/>
<dbReference type="PANTHER" id="PTHR23263">
    <property type="entry name" value="SMALL PROLINE-RICH PROTEIN"/>
    <property type="match status" value="1"/>
</dbReference>
<dbReference type="KEGG" id="dpx:DAPPUDRAFT_247460"/>
<dbReference type="PANTHER" id="PTHR23263:SF124">
    <property type="entry name" value="SMALL PROLINE-RICH PROTEIN 3"/>
    <property type="match status" value="1"/>
</dbReference>
<feature type="transmembrane region" description="Helical" evidence="1">
    <location>
        <begin position="131"/>
        <end position="153"/>
    </location>
</feature>
<proteinExistence type="predicted"/>
<reference evidence="2 3" key="1">
    <citation type="journal article" date="2011" name="Science">
        <title>The ecoresponsive genome of Daphnia pulex.</title>
        <authorList>
            <person name="Colbourne J.K."/>
            <person name="Pfrender M.E."/>
            <person name="Gilbert D."/>
            <person name="Thomas W.K."/>
            <person name="Tucker A."/>
            <person name="Oakley T.H."/>
            <person name="Tokishita S."/>
            <person name="Aerts A."/>
            <person name="Arnold G.J."/>
            <person name="Basu M.K."/>
            <person name="Bauer D.J."/>
            <person name="Caceres C.E."/>
            <person name="Carmel L."/>
            <person name="Casola C."/>
            <person name="Choi J.H."/>
            <person name="Detter J.C."/>
            <person name="Dong Q."/>
            <person name="Dusheyko S."/>
            <person name="Eads B.D."/>
            <person name="Frohlich T."/>
            <person name="Geiler-Samerotte K.A."/>
            <person name="Gerlach D."/>
            <person name="Hatcher P."/>
            <person name="Jogdeo S."/>
            <person name="Krijgsveld J."/>
            <person name="Kriventseva E.V."/>
            <person name="Kultz D."/>
            <person name="Laforsch C."/>
            <person name="Lindquist E."/>
            <person name="Lopez J."/>
            <person name="Manak J.R."/>
            <person name="Muller J."/>
            <person name="Pangilinan J."/>
            <person name="Patwardhan R.P."/>
            <person name="Pitluck S."/>
            <person name="Pritham E.J."/>
            <person name="Rechtsteiner A."/>
            <person name="Rho M."/>
            <person name="Rogozin I.B."/>
            <person name="Sakarya O."/>
            <person name="Salamov A."/>
            <person name="Schaack S."/>
            <person name="Shapiro H."/>
            <person name="Shiga Y."/>
            <person name="Skalitzky C."/>
            <person name="Smith Z."/>
            <person name="Souvorov A."/>
            <person name="Sung W."/>
            <person name="Tang Z."/>
            <person name="Tsuchiya D."/>
            <person name="Tu H."/>
            <person name="Vos H."/>
            <person name="Wang M."/>
            <person name="Wolf Y.I."/>
            <person name="Yamagata H."/>
            <person name="Yamada T."/>
            <person name="Ye Y."/>
            <person name="Shaw J.R."/>
            <person name="Andrews J."/>
            <person name="Crease T.J."/>
            <person name="Tang H."/>
            <person name="Lucas S.M."/>
            <person name="Robertson H.M."/>
            <person name="Bork P."/>
            <person name="Koonin E.V."/>
            <person name="Zdobnov E.M."/>
            <person name="Grigoriev I.V."/>
            <person name="Lynch M."/>
            <person name="Boore J.L."/>
        </authorList>
    </citation>
    <scope>NUCLEOTIDE SEQUENCE [LARGE SCALE GENOMIC DNA]</scope>
</reference>
<gene>
    <name evidence="2" type="ORF">DAPPUDRAFT_247460</name>
</gene>
<accession>E9GSG4</accession>
<organism evidence="2 3">
    <name type="scientific">Daphnia pulex</name>
    <name type="common">Water flea</name>
    <dbReference type="NCBI Taxonomy" id="6669"/>
    <lineage>
        <taxon>Eukaryota</taxon>
        <taxon>Metazoa</taxon>
        <taxon>Ecdysozoa</taxon>
        <taxon>Arthropoda</taxon>
        <taxon>Crustacea</taxon>
        <taxon>Branchiopoda</taxon>
        <taxon>Diplostraca</taxon>
        <taxon>Cladocera</taxon>
        <taxon>Anomopoda</taxon>
        <taxon>Daphniidae</taxon>
        <taxon>Daphnia</taxon>
    </lineage>
</organism>
<keyword evidence="1" id="KW-0472">Membrane</keyword>
<keyword evidence="1" id="KW-0812">Transmembrane</keyword>
<dbReference type="EMBL" id="GL732562">
    <property type="protein sequence ID" value="EFX77422.1"/>
    <property type="molecule type" value="Genomic_DNA"/>
</dbReference>
<dbReference type="Proteomes" id="UP000000305">
    <property type="component" value="Unassembled WGS sequence"/>
</dbReference>
<evidence type="ECO:0000313" key="2">
    <source>
        <dbReference type="EMBL" id="EFX77422.1"/>
    </source>
</evidence>
<dbReference type="InParanoid" id="E9GSG4"/>
<keyword evidence="3" id="KW-1185">Reference proteome</keyword>
<sequence>MKSTLFMMHTTVHLPNYGVVLQLCLATPPTPYYTTYDTTSCYTEAPKHCTKAPDYYAPTDAALSYNTESPYYTTKGSITTPMLRSTTLYIMERKGERIQQPSEHLHYSNRNCRAPFVINLILRRIKVLNKVNHGVVLLLGVIWMMAGTTTAYYTEAPKCYTIKAPEYYTTTCAAPMLLRRSSELHYLHHAECYTTKAAECYTTKAAKCYTTKAAECYTTKAAECYTTKAAECYTIPYVTTTYYTEAPKALLCPELLHQ</sequence>
<keyword evidence="1" id="KW-1133">Transmembrane helix</keyword>
<dbReference type="HOGENOM" id="CLU_1078736_0_0_1"/>
<protein>
    <submittedName>
        <fullName evidence="2">Uncharacterized protein</fullName>
    </submittedName>
</protein>